<gene>
    <name evidence="2" type="ORF">g.150226</name>
</gene>
<dbReference type="InterPro" id="IPR022048">
    <property type="entry name" value="Envelope_fusion-like"/>
</dbReference>
<name>A0A2S2QL96_9HEMI</name>
<keyword evidence="1" id="KW-1133">Transmembrane helix</keyword>
<dbReference type="OrthoDB" id="6624460at2759"/>
<dbReference type="AlphaFoldDB" id="A0A2S2QL96"/>
<keyword evidence="1" id="KW-0472">Membrane</keyword>
<sequence>MINQIGKSCELGKSLEIQSVQHTCNQYKYQANNFLAEISNNIEHVMRVIESPKEKYRNKRGLVNIVGRVANVLFGICDDVDAEYFYDKIKELEISKSRISGLTETQTQIMQSIISNVYSSLVEMEKVQVNLVDKYNYLVHEIQIEKVHICFLEFQTALEEQVLLLNLILTQYAFETENLVSIINMAIQGLVHFSILDVKTLKNQIKDVKTQLPVGEGIPINLDDSGVSELLRLTTTNVVCIKDILIFNMEIPLVNSYKFLLYKTISLPINLLNNTYVAIVPSTHYIAIEKSRLYYIEYNEIQLSKCKQITKTLVYPYDQQLHHLDNSCELMIFRKPGVIPDSCNLRNVNFNFSIWHRLENTNSWIYITVKDNIIVKCKDISEGEIVNVNGMGIIELSNQCQANTNDGTLLISQKKVTTKVYKDIIPQLNVSINLQIPLIDRNIVSDKLMILNNNKSIIKNNLNKLLEYSNSLENIRQLSTNNDTTIKMNNNFYIILGTVIISMGLLIVLSLYIKFKNTCSRIKNSIEETIVNKIYEDVNTPNCESPLPRIV</sequence>
<evidence type="ECO:0000256" key="1">
    <source>
        <dbReference type="SAM" id="Phobius"/>
    </source>
</evidence>
<keyword evidence="1" id="KW-0812">Transmembrane</keyword>
<accession>A0A2S2QL96</accession>
<dbReference type="Pfam" id="PF12259">
    <property type="entry name" value="Baculo_F"/>
    <property type="match status" value="1"/>
</dbReference>
<dbReference type="EMBL" id="GGMS01009336">
    <property type="protein sequence ID" value="MBY78539.1"/>
    <property type="molecule type" value="Transcribed_RNA"/>
</dbReference>
<organism evidence="2">
    <name type="scientific">Sipha flava</name>
    <name type="common">yellow sugarcane aphid</name>
    <dbReference type="NCBI Taxonomy" id="143950"/>
    <lineage>
        <taxon>Eukaryota</taxon>
        <taxon>Metazoa</taxon>
        <taxon>Ecdysozoa</taxon>
        <taxon>Arthropoda</taxon>
        <taxon>Hexapoda</taxon>
        <taxon>Insecta</taxon>
        <taxon>Pterygota</taxon>
        <taxon>Neoptera</taxon>
        <taxon>Paraneoptera</taxon>
        <taxon>Hemiptera</taxon>
        <taxon>Sternorrhyncha</taxon>
        <taxon>Aphidomorpha</taxon>
        <taxon>Aphidoidea</taxon>
        <taxon>Aphididae</taxon>
        <taxon>Sipha</taxon>
    </lineage>
</organism>
<feature type="transmembrane region" description="Helical" evidence="1">
    <location>
        <begin position="492"/>
        <end position="513"/>
    </location>
</feature>
<reference evidence="2" key="1">
    <citation type="submission" date="2018-04" db="EMBL/GenBank/DDBJ databases">
        <title>Transcriptome assembly of Sipha flava.</title>
        <authorList>
            <person name="Scully E.D."/>
            <person name="Geib S.M."/>
            <person name="Palmer N.A."/>
            <person name="Koch K."/>
            <person name="Bradshaw J."/>
            <person name="Heng-Moss T."/>
            <person name="Sarath G."/>
        </authorList>
    </citation>
    <scope>NUCLEOTIDE SEQUENCE</scope>
</reference>
<protein>
    <submittedName>
        <fullName evidence="2">Envelope fusion protein</fullName>
    </submittedName>
</protein>
<proteinExistence type="predicted"/>
<evidence type="ECO:0000313" key="2">
    <source>
        <dbReference type="EMBL" id="MBY78539.1"/>
    </source>
</evidence>